<evidence type="ECO:0000313" key="6">
    <source>
        <dbReference type="Proteomes" id="UP000030651"/>
    </source>
</evidence>
<dbReference type="GO" id="GO:0006351">
    <property type="term" value="P:DNA-templated transcription"/>
    <property type="evidence" value="ECO:0007669"/>
    <property type="project" value="InterPro"/>
</dbReference>
<dbReference type="PROSITE" id="PS50048">
    <property type="entry name" value="ZN2_CY6_FUNGAL_2"/>
    <property type="match status" value="1"/>
</dbReference>
<feature type="compositionally biased region" description="Low complexity" evidence="3">
    <location>
        <begin position="525"/>
        <end position="544"/>
    </location>
</feature>
<accession>W3XDD9</accession>
<feature type="region of interest" description="Disordered" evidence="3">
    <location>
        <begin position="525"/>
        <end position="550"/>
    </location>
</feature>
<dbReference type="Gene3D" id="4.10.240.10">
    <property type="entry name" value="Zn(2)-C6 fungal-type DNA-binding domain"/>
    <property type="match status" value="1"/>
</dbReference>
<dbReference type="OrthoDB" id="2123952at2759"/>
<name>W3XDD9_PESFW</name>
<organism evidence="5 6">
    <name type="scientific">Pestalotiopsis fici (strain W106-1 / CGMCC3.15140)</name>
    <dbReference type="NCBI Taxonomy" id="1229662"/>
    <lineage>
        <taxon>Eukaryota</taxon>
        <taxon>Fungi</taxon>
        <taxon>Dikarya</taxon>
        <taxon>Ascomycota</taxon>
        <taxon>Pezizomycotina</taxon>
        <taxon>Sordariomycetes</taxon>
        <taxon>Xylariomycetidae</taxon>
        <taxon>Amphisphaeriales</taxon>
        <taxon>Sporocadaceae</taxon>
        <taxon>Pestalotiopsis</taxon>
    </lineage>
</organism>
<dbReference type="GO" id="GO:0008270">
    <property type="term" value="F:zinc ion binding"/>
    <property type="evidence" value="ECO:0007669"/>
    <property type="project" value="InterPro"/>
</dbReference>
<dbReference type="KEGG" id="pfy:PFICI_05072"/>
<feature type="region of interest" description="Disordered" evidence="3">
    <location>
        <begin position="57"/>
        <end position="100"/>
    </location>
</feature>
<evidence type="ECO:0000256" key="2">
    <source>
        <dbReference type="ARBA" id="ARBA00023242"/>
    </source>
</evidence>
<dbReference type="CDD" id="cd12148">
    <property type="entry name" value="fungal_TF_MHR"/>
    <property type="match status" value="1"/>
</dbReference>
<protein>
    <recommendedName>
        <fullName evidence="4">Zn(2)-C6 fungal-type domain-containing protein</fullName>
    </recommendedName>
</protein>
<dbReference type="Pfam" id="PF04082">
    <property type="entry name" value="Fungal_trans"/>
    <property type="match status" value="1"/>
</dbReference>
<proteinExistence type="predicted"/>
<evidence type="ECO:0000313" key="5">
    <source>
        <dbReference type="EMBL" id="ETS83196.1"/>
    </source>
</evidence>
<dbReference type="GO" id="GO:0000981">
    <property type="term" value="F:DNA-binding transcription factor activity, RNA polymerase II-specific"/>
    <property type="evidence" value="ECO:0007669"/>
    <property type="project" value="InterPro"/>
</dbReference>
<dbReference type="Proteomes" id="UP000030651">
    <property type="component" value="Unassembled WGS sequence"/>
</dbReference>
<feature type="domain" description="Zn(2)-C6 fungal-type" evidence="4">
    <location>
        <begin position="35"/>
        <end position="64"/>
    </location>
</feature>
<dbReference type="SUPFAM" id="SSF57701">
    <property type="entry name" value="Zn2/Cys6 DNA-binding domain"/>
    <property type="match status" value="1"/>
</dbReference>
<dbReference type="GO" id="GO:0003677">
    <property type="term" value="F:DNA binding"/>
    <property type="evidence" value="ECO:0007669"/>
    <property type="project" value="InterPro"/>
</dbReference>
<sequence>MAEVQALPITRPVVPAQDGPNAARKKFATPPVKIACLACRASRTRCTGETPCASCKSRDRPCQYKPSRRGGPRVRKKQRPSEDDVAPSVESKPPDVDMPSNLLVENYINPGAGLKNLNEVINDSDTLFDTLFSNTTNFTGTTTPPISEAGPMARSYTSDFAILNAYYIWVHPYFPILPPPASPVLPDESGLLFESKPMDINESLSPAALAISAILALVPCAQDPNPLAEESILFRRKYAQFLAQSAFETIETESDHPQSSVEPSRALEDSDDEYINRQPFHPNLPLELESVVAYDILSVYEYSQRGNLKRMRSRANAALMSAMGMSLHTNNEEDPFSEARRRVWWMTYVCICQASIVSNSKPSFDVFTPSFTTKMPTIATDAEAWPLFVKSQQAILTATQFVIDLNEALRRHADMSNIYQKMVELELLLEPLVTASEISVSSCPPSQMVDQFELSVAQALRCMTRIKLNSARIKVHRYCAFFDLPVFPRKNCDLRPVQEKGNNDGQELRHWPSCCSTLISGTSGHSNSSATASSPAHSMRSSPSDGGQSHQSIMTPIFPFSSHQSAKICLKSALSIAQAFDLMPYPNPINQVSDGPSYIGPFSNVISPRTMPSFACCAMQCAYVLLMVHAKTQTMYSTWSTDAGSLANDLLSRLQQGILSILGTLENYGTAFEALSGMRDQIRDKVYSSITFDT</sequence>
<dbReference type="InterPro" id="IPR036864">
    <property type="entry name" value="Zn2-C6_fun-type_DNA-bd_sf"/>
</dbReference>
<keyword evidence="6" id="KW-1185">Reference proteome</keyword>
<evidence type="ECO:0000256" key="1">
    <source>
        <dbReference type="ARBA" id="ARBA00022723"/>
    </source>
</evidence>
<dbReference type="CDD" id="cd00067">
    <property type="entry name" value="GAL4"/>
    <property type="match status" value="1"/>
</dbReference>
<dbReference type="PANTHER" id="PTHR47431:SF5">
    <property type="entry name" value="ZN(II)2CYS6 TRANSCRIPTION FACTOR (EUROFUNG)"/>
    <property type="match status" value="1"/>
</dbReference>
<dbReference type="Pfam" id="PF00172">
    <property type="entry name" value="Zn_clus"/>
    <property type="match status" value="1"/>
</dbReference>
<dbReference type="EMBL" id="KI912111">
    <property type="protein sequence ID" value="ETS83196.1"/>
    <property type="molecule type" value="Genomic_DNA"/>
</dbReference>
<reference evidence="6" key="1">
    <citation type="journal article" date="2015" name="BMC Genomics">
        <title>Genomic and transcriptomic analysis of the endophytic fungus Pestalotiopsis fici reveals its lifestyle and high potential for synthesis of natural products.</title>
        <authorList>
            <person name="Wang X."/>
            <person name="Zhang X."/>
            <person name="Liu L."/>
            <person name="Xiang M."/>
            <person name="Wang W."/>
            <person name="Sun X."/>
            <person name="Che Y."/>
            <person name="Guo L."/>
            <person name="Liu G."/>
            <person name="Guo L."/>
            <person name="Wang C."/>
            <person name="Yin W.B."/>
            <person name="Stadler M."/>
            <person name="Zhang X."/>
            <person name="Liu X."/>
        </authorList>
    </citation>
    <scope>NUCLEOTIDE SEQUENCE [LARGE SCALE GENOMIC DNA]</scope>
    <source>
        <strain evidence="6">W106-1 / CGMCC3.15140</strain>
    </source>
</reference>
<gene>
    <name evidence="5" type="ORF">PFICI_05072</name>
</gene>
<dbReference type="PROSITE" id="PS00463">
    <property type="entry name" value="ZN2_CY6_FUNGAL_1"/>
    <property type="match status" value="1"/>
</dbReference>
<dbReference type="InParanoid" id="W3XDD9"/>
<dbReference type="SMART" id="SM00066">
    <property type="entry name" value="GAL4"/>
    <property type="match status" value="1"/>
</dbReference>
<dbReference type="AlphaFoldDB" id="W3XDD9"/>
<dbReference type="InterPro" id="IPR007219">
    <property type="entry name" value="XnlR_reg_dom"/>
</dbReference>
<dbReference type="RefSeq" id="XP_007831844.1">
    <property type="nucleotide sequence ID" value="XM_007833653.1"/>
</dbReference>
<dbReference type="OMA" id="YAHTFAQ"/>
<feature type="compositionally biased region" description="Basic residues" evidence="3">
    <location>
        <begin position="66"/>
        <end position="78"/>
    </location>
</feature>
<keyword evidence="2" id="KW-0539">Nucleus</keyword>
<evidence type="ECO:0000256" key="3">
    <source>
        <dbReference type="SAM" id="MobiDB-lite"/>
    </source>
</evidence>
<dbReference type="PANTHER" id="PTHR47431">
    <property type="entry name" value="ZN(II)2CYS6 TRANSCRIPTION FACTOR (EUROFUNG)-RELATED"/>
    <property type="match status" value="1"/>
</dbReference>
<dbReference type="HOGENOM" id="CLU_014802_0_0_1"/>
<dbReference type="InterPro" id="IPR001138">
    <property type="entry name" value="Zn2Cys6_DnaBD"/>
</dbReference>
<feature type="region of interest" description="Disordered" evidence="3">
    <location>
        <begin position="1"/>
        <end position="25"/>
    </location>
</feature>
<evidence type="ECO:0000259" key="4">
    <source>
        <dbReference type="PROSITE" id="PS50048"/>
    </source>
</evidence>
<dbReference type="GeneID" id="19270085"/>
<keyword evidence="1" id="KW-0479">Metal-binding</keyword>
<dbReference type="eggNOG" id="ENOG502SKK7">
    <property type="taxonomic scope" value="Eukaryota"/>
</dbReference>